<reference evidence="1" key="1">
    <citation type="submission" date="2016-06" db="EMBL/GenBank/DDBJ databases">
        <title>Pandoraea oxalativorans DSM 23570 Genome Sequencing.</title>
        <authorList>
            <person name="Ee R."/>
            <person name="Lim Y.-L."/>
            <person name="Yong D."/>
            <person name="Yin W.-F."/>
            <person name="Chan K.-G."/>
        </authorList>
    </citation>
    <scope>NUCLEOTIDE SEQUENCE</scope>
    <source>
        <strain evidence="1">DSM 23570</strain>
        <plasmid evidence="1">pPO70-1</plasmid>
    </source>
</reference>
<dbReference type="AlphaFoldDB" id="A0A0G3IHQ9"/>
<dbReference type="EMBL" id="CP011518">
    <property type="protein sequence ID" value="AKK24720.1"/>
    <property type="molecule type" value="Genomic_DNA"/>
</dbReference>
<dbReference type="KEGG" id="pox:MB84_28305"/>
<dbReference type="PATRIC" id="fig|573737.6.peg.5573"/>
<protein>
    <submittedName>
        <fullName evidence="1">Uncharacterized protein</fullName>
    </submittedName>
</protein>
<accession>A0A0G3IHQ9</accession>
<dbReference type="Proteomes" id="UP000035050">
    <property type="component" value="Plasmid pPO70-1"/>
</dbReference>
<proteinExistence type="predicted"/>
<keyword evidence="1" id="KW-0614">Plasmid</keyword>
<organism evidence="1 2">
    <name type="scientific">Pandoraea oxalativorans</name>
    <dbReference type="NCBI Taxonomy" id="573737"/>
    <lineage>
        <taxon>Bacteria</taxon>
        <taxon>Pseudomonadati</taxon>
        <taxon>Pseudomonadota</taxon>
        <taxon>Betaproteobacteria</taxon>
        <taxon>Burkholderiales</taxon>
        <taxon>Burkholderiaceae</taxon>
        <taxon>Pandoraea</taxon>
    </lineage>
</organism>
<evidence type="ECO:0000313" key="1">
    <source>
        <dbReference type="EMBL" id="AKK24720.1"/>
    </source>
</evidence>
<gene>
    <name evidence="1" type="ORF">MB84_28305</name>
</gene>
<name>A0A0G3IHQ9_9BURK</name>
<keyword evidence="2" id="KW-1185">Reference proteome</keyword>
<geneLocation type="plasmid" evidence="1 2">
    <name>pPO70-1</name>
</geneLocation>
<evidence type="ECO:0000313" key="2">
    <source>
        <dbReference type="Proteomes" id="UP000035050"/>
    </source>
</evidence>
<sequence length="607" mass="64105">MPPGTGRRRGLLEELLMLKKVANPGTAPVDQLMPINAPVGDPDAMPVIPPDLQDVQALIETREALLRVPALHNLRDANFDGTDPEGDLIGLVELMLHAHFDDGHPLGTALAPRETALMSLARHLSPTGAEALRRSLDPTAPPNGFGTHLKEEDRWHLDGAVWYQDAKACLARGEHAQAAICFEAAAKRFAHVPGKETWVAHLHRHAGDAHAQADNRVAAVVGFIAASKLELAYALALTARVPPQPSDAAAALDAVTRATCDLAVAAAFYRALELPKLALVVGAVSASAFVDLGLCPQAAALLDEISDIWADVAKIQCQANQFTLAEAAVEQAVRAAHSAALAHWVTPDHPAAGHSLVKVCDYEAAAELFRLEGDHGSAGLCYLAIGQHCEAAVAAHRGAARPEQADAEAQRALAFYALARSELAKASEDPVNAPRYAEAAAMLFTIEGDHGSAGLCYLEIGQRCEAAVAAHRGAGRPEQAGAEARRALAFYALARSELAKASEDPVNAPRYAEAAAELFTIEGDHGSAGLCYLAVGQRCEAAVAEHRGAGRPEQAGAEAQKALAFYALARSELAKAREDPVDAPRYAEAAAVAQRYFESLLLSWQAP</sequence>